<comment type="similarity">
    <text evidence="1">Belongs to the E.coli NlpD/Haemophilus LppB family.</text>
</comment>
<dbReference type="SUPFAM" id="SSF51261">
    <property type="entry name" value="Duplicated hybrid motif"/>
    <property type="match status" value="1"/>
</dbReference>
<keyword evidence="5" id="KW-1185">Reference proteome</keyword>
<dbReference type="PROSITE" id="PS51257">
    <property type="entry name" value="PROKAR_LIPOPROTEIN"/>
    <property type="match status" value="1"/>
</dbReference>
<dbReference type="CDD" id="cd12797">
    <property type="entry name" value="M23_peptidase"/>
    <property type="match status" value="1"/>
</dbReference>
<dbReference type="PROSITE" id="PS51782">
    <property type="entry name" value="LYSM"/>
    <property type="match status" value="2"/>
</dbReference>
<proteinExistence type="inferred from homology"/>
<dbReference type="InterPro" id="IPR018392">
    <property type="entry name" value="LysM"/>
</dbReference>
<feature type="domain" description="LysM" evidence="3">
    <location>
        <begin position="326"/>
        <end position="370"/>
    </location>
</feature>
<dbReference type="InterPro" id="IPR016047">
    <property type="entry name" value="M23ase_b-sheet_dom"/>
</dbReference>
<dbReference type="SUPFAM" id="SSF54106">
    <property type="entry name" value="LysM domain"/>
    <property type="match status" value="2"/>
</dbReference>
<dbReference type="RefSeq" id="WP_097152452.1">
    <property type="nucleotide sequence ID" value="NZ_OBEL01000001.1"/>
</dbReference>
<evidence type="ECO:0000313" key="5">
    <source>
        <dbReference type="Proteomes" id="UP000219439"/>
    </source>
</evidence>
<name>A0A285NE12_9HYPH</name>
<feature type="domain" description="LysM" evidence="3">
    <location>
        <begin position="434"/>
        <end position="478"/>
    </location>
</feature>
<evidence type="ECO:0000259" key="3">
    <source>
        <dbReference type="PROSITE" id="PS51782"/>
    </source>
</evidence>
<dbReference type="GO" id="GO:0004222">
    <property type="term" value="F:metalloendopeptidase activity"/>
    <property type="evidence" value="ECO:0007669"/>
    <property type="project" value="TreeGrafter"/>
</dbReference>
<dbReference type="OrthoDB" id="9795421at2"/>
<dbReference type="Pfam" id="PF01551">
    <property type="entry name" value="Peptidase_M23"/>
    <property type="match status" value="1"/>
</dbReference>
<keyword evidence="4" id="KW-0378">Hydrolase</keyword>
<evidence type="ECO:0000313" key="4">
    <source>
        <dbReference type="EMBL" id="SNZ07734.1"/>
    </source>
</evidence>
<dbReference type="Gene3D" id="3.10.350.10">
    <property type="entry name" value="LysM domain"/>
    <property type="match status" value="2"/>
</dbReference>
<gene>
    <name evidence="4" type="ORF">SAMN06265368_1243</name>
</gene>
<evidence type="ECO:0000256" key="1">
    <source>
        <dbReference type="ARBA" id="ARBA00038420"/>
    </source>
</evidence>
<dbReference type="Pfam" id="PF01476">
    <property type="entry name" value="LysM"/>
    <property type="match status" value="2"/>
</dbReference>
<dbReference type="Proteomes" id="UP000219439">
    <property type="component" value="Unassembled WGS sequence"/>
</dbReference>
<dbReference type="InterPro" id="IPR011055">
    <property type="entry name" value="Dup_hybrid_motif"/>
</dbReference>
<evidence type="ECO:0000256" key="2">
    <source>
        <dbReference type="SAM" id="SignalP"/>
    </source>
</evidence>
<dbReference type="SMART" id="SM00257">
    <property type="entry name" value="LysM"/>
    <property type="match status" value="2"/>
</dbReference>
<organism evidence="4 5">
    <name type="scientific">Cohaesibacter gelatinilyticus</name>
    <dbReference type="NCBI Taxonomy" id="372072"/>
    <lineage>
        <taxon>Bacteria</taxon>
        <taxon>Pseudomonadati</taxon>
        <taxon>Pseudomonadota</taxon>
        <taxon>Alphaproteobacteria</taxon>
        <taxon>Hyphomicrobiales</taxon>
        <taxon>Cohaesibacteraceae</taxon>
    </lineage>
</organism>
<dbReference type="Gene3D" id="2.70.70.10">
    <property type="entry name" value="Glucose Permease (Domain IIA)"/>
    <property type="match status" value="1"/>
</dbReference>
<feature type="signal peptide" evidence="2">
    <location>
        <begin position="1"/>
        <end position="19"/>
    </location>
</feature>
<dbReference type="PANTHER" id="PTHR21666:SF263">
    <property type="entry name" value="MUREIN HYDROLASE ACTIVATOR NLPD"/>
    <property type="match status" value="1"/>
</dbReference>
<dbReference type="EMBL" id="OBEL01000001">
    <property type="protein sequence ID" value="SNZ07734.1"/>
    <property type="molecule type" value="Genomic_DNA"/>
</dbReference>
<keyword evidence="2" id="KW-0732">Signal</keyword>
<reference evidence="4 5" key="1">
    <citation type="submission" date="2017-09" db="EMBL/GenBank/DDBJ databases">
        <authorList>
            <person name="Ehlers B."/>
            <person name="Leendertz F.H."/>
        </authorList>
    </citation>
    <scope>NUCLEOTIDE SEQUENCE [LARGE SCALE GENOMIC DNA]</scope>
    <source>
        <strain evidence="4 5">DSM 18289</strain>
    </source>
</reference>
<dbReference type="AlphaFoldDB" id="A0A285NE12"/>
<protein>
    <submittedName>
        <fullName evidence="4">Murein DD-endopeptidase MepM and murein hydrolase activator NlpD, contain LysM domain</fullName>
    </submittedName>
</protein>
<dbReference type="CDD" id="cd00118">
    <property type="entry name" value="LysM"/>
    <property type="match status" value="2"/>
</dbReference>
<accession>A0A285NE12</accession>
<dbReference type="PANTHER" id="PTHR21666">
    <property type="entry name" value="PEPTIDASE-RELATED"/>
    <property type="match status" value="1"/>
</dbReference>
<sequence>MSYSVLRKFLSTTALFAVASTISACSGEVERFGSPAFGGFTSNQKEIFTASTGRPAGQPVYNQPMPAAVPVRPQATYRAPVYQAPVYNAPRAQVPTVQAPLTTGSIARQPVYNAAPVPVYAAPAQAAAPVYAAPVYNAPAQRVPVYQPPVQAMRPNADYLATGSIAKVKLDPKPVVISSFHALPKAAPRRRAGVDYAATAATRPAINQPMPARPIANRPSQPVYTQPNYGQGGYQQTAQVQPKRNFATVISNFFSLPKAAPRTKRGVDYGSTAAINKTVYSPNAGLPTRPASYGQGNRVASVAPVSLNKNQVQPRMSGRWSSVGGTMVQVRPGEDLNALSRRYGVPSKAIAEVNGLPDRSFIASGQQVLIPVYQQVPNYGAGSNGGAQRVASLSQAINVPSVIRTPKANPLRLQSRTPYGQRMIRMQQQANASQRHMVMPGDTLTGIARRYSVPLADLAAANKLSTSSPVRMGQQLHIPAIRNTGVDYTSTASIGSNPYHVNSGIASLTRLPSAKPRQLVKASLPVVRVEPTGPIRALPKRKMRVAAVQPRGIPAQTKPVMSDAQPQQVANRLPANNNGLVAAPSVSAGAPKFRWPVRGRIISNFGRKRDGGRNDGINLAVPAGTSVRVAEGGKVIYSGSKLKGYGNLVLVQHENGWVTAYAHNEKLLVSKGQMVRRGQIIAQAGKSGNVDSPQVHFELRIKGDPVDPVPYLVAS</sequence>
<dbReference type="InterPro" id="IPR050570">
    <property type="entry name" value="Cell_wall_metabolism_enzyme"/>
</dbReference>
<dbReference type="InterPro" id="IPR036779">
    <property type="entry name" value="LysM_dom_sf"/>
</dbReference>
<feature type="chain" id="PRO_5012334705" evidence="2">
    <location>
        <begin position="20"/>
        <end position="715"/>
    </location>
</feature>